<dbReference type="InterPro" id="IPR020846">
    <property type="entry name" value="MFS_dom"/>
</dbReference>
<feature type="transmembrane region" description="Helical" evidence="8">
    <location>
        <begin position="419"/>
        <end position="440"/>
    </location>
</feature>
<feature type="transmembrane region" description="Helical" evidence="8">
    <location>
        <begin position="284"/>
        <end position="303"/>
    </location>
</feature>
<proteinExistence type="inferred from homology"/>
<feature type="region of interest" description="Disordered" evidence="7">
    <location>
        <begin position="1"/>
        <end position="40"/>
    </location>
</feature>
<keyword evidence="6 8" id="KW-0472">Membrane</keyword>
<sequence>MQSANSSEKAAVPPTESRSVNLDDEKAVESSAVSTQLDGSGAEPVEERKIKGLKWVLVVTAILSSHMLFALDNTITANLQPAIIETFKQADEISWLSTGFALTSSALVLPWSKMYGSFNAKWLYIGCVVAFMVGSALCGAANNMTAEIIGRAIAGGGGSGMYFGVLTMLSVTTTVQERPSYIGLTAISWGIGTVTGPAIGGGFAESSATWRWGFYINLVVGAIFAPVYVFMLPQHDPLPNIPWIARMKRIDWTGIVIFTAALACLLMAIDFGGVQWPWNSGSSIALFIVAGVLFIAFGIQQSFCILCDETTRLFPVHFLKRRSLIILFILNTCASSGLFISVYYIPLFFQFTRGDSAVTASVRLLPFVMVLIFVIILNGHLMSRLGYYMPWYLLGGICELVAAALMYTVKRETSVANVYGYTALMAIGVAAFNQAGYSVVQAKVKPEEIPYALGFMMVSQLGGIVIALGIAGAIFVNKSVKGLELLLPNVADADVRDGIAGTSSTFFQNLSPSDKIAALDVIVASIADVYVLLIVAGAITVVGSIFLKREKLFIQAAMGGA</sequence>
<feature type="transmembrane region" description="Helical" evidence="8">
    <location>
        <begin position="55"/>
        <end position="73"/>
    </location>
</feature>
<feature type="transmembrane region" description="Helical" evidence="8">
    <location>
        <begin position="148"/>
        <end position="169"/>
    </location>
</feature>
<keyword evidence="5 8" id="KW-1133">Transmembrane helix</keyword>
<evidence type="ECO:0000256" key="7">
    <source>
        <dbReference type="SAM" id="MobiDB-lite"/>
    </source>
</evidence>
<feature type="transmembrane region" description="Helical" evidence="8">
    <location>
        <begin position="521"/>
        <end position="547"/>
    </location>
</feature>
<evidence type="ECO:0000313" key="11">
    <source>
        <dbReference type="RefSeq" id="XP_033458245.1"/>
    </source>
</evidence>
<dbReference type="SUPFAM" id="SSF103473">
    <property type="entry name" value="MFS general substrate transporter"/>
    <property type="match status" value="1"/>
</dbReference>
<reference evidence="11" key="1">
    <citation type="submission" date="2020-01" db="EMBL/GenBank/DDBJ databases">
        <authorList>
            <consortium name="DOE Joint Genome Institute"/>
            <person name="Haridas S."/>
            <person name="Albert R."/>
            <person name="Binder M."/>
            <person name="Bloem J."/>
            <person name="Labutti K."/>
            <person name="Salamov A."/>
            <person name="Andreopoulos B."/>
            <person name="Baker S.E."/>
            <person name="Barry K."/>
            <person name="Bills G."/>
            <person name="Bluhm B.H."/>
            <person name="Cannon C."/>
            <person name="Castanera R."/>
            <person name="Culley D.E."/>
            <person name="Daum C."/>
            <person name="Ezra D."/>
            <person name="Gonzalez J.B."/>
            <person name="Henrissat B."/>
            <person name="Kuo A."/>
            <person name="Liang C."/>
            <person name="Lipzen A."/>
            <person name="Lutzoni F."/>
            <person name="Magnuson J."/>
            <person name="Mondo S."/>
            <person name="Nolan M."/>
            <person name="Ohm R."/>
            <person name="Pangilinan J."/>
            <person name="Park H.-J."/>
            <person name="Ramirez L."/>
            <person name="Alfaro M."/>
            <person name="Sun H."/>
            <person name="Tritt A."/>
            <person name="Yoshinaga Y."/>
            <person name="Zwiers L.-H."/>
            <person name="Turgeon B.G."/>
            <person name="Goodwin S.B."/>
            <person name="Spatafora J.W."/>
            <person name="Crous P.W."/>
            <person name="Grigoriev I.V."/>
        </authorList>
    </citation>
    <scope>NUCLEOTIDE SEQUENCE</scope>
    <source>
        <strain evidence="11">CBS 342.82</strain>
    </source>
</reference>
<feature type="transmembrane region" description="Helical" evidence="8">
    <location>
        <begin position="212"/>
        <end position="231"/>
    </location>
</feature>
<dbReference type="RefSeq" id="XP_033458245.1">
    <property type="nucleotide sequence ID" value="XM_033608504.1"/>
</dbReference>
<evidence type="ECO:0000256" key="1">
    <source>
        <dbReference type="ARBA" id="ARBA00004141"/>
    </source>
</evidence>
<feature type="transmembrane region" description="Helical" evidence="8">
    <location>
        <begin position="181"/>
        <end position="200"/>
    </location>
</feature>
<dbReference type="GO" id="GO:0005886">
    <property type="term" value="C:plasma membrane"/>
    <property type="evidence" value="ECO:0007669"/>
    <property type="project" value="TreeGrafter"/>
</dbReference>
<reference evidence="11" key="3">
    <citation type="submission" date="2025-08" db="UniProtKB">
        <authorList>
            <consortium name="RefSeq"/>
        </authorList>
    </citation>
    <scope>IDENTIFICATION</scope>
    <source>
        <strain evidence="11">CBS 342.82</strain>
    </source>
</reference>
<dbReference type="Pfam" id="PF07690">
    <property type="entry name" value="MFS_1"/>
    <property type="match status" value="1"/>
</dbReference>
<accession>A0A6J3M126</accession>
<keyword evidence="4 8" id="KW-0812">Transmembrane</keyword>
<dbReference type="GeneID" id="54366304"/>
<dbReference type="GO" id="GO:0022857">
    <property type="term" value="F:transmembrane transporter activity"/>
    <property type="evidence" value="ECO:0007669"/>
    <property type="project" value="InterPro"/>
</dbReference>
<keyword evidence="10" id="KW-1185">Reference proteome</keyword>
<dbReference type="PROSITE" id="PS50850">
    <property type="entry name" value="MFS"/>
    <property type="match status" value="1"/>
</dbReference>
<feature type="transmembrane region" description="Helical" evidence="8">
    <location>
        <begin position="389"/>
        <end position="407"/>
    </location>
</feature>
<evidence type="ECO:0000313" key="10">
    <source>
        <dbReference type="Proteomes" id="UP000504637"/>
    </source>
</evidence>
<feature type="transmembrane region" description="Helical" evidence="8">
    <location>
        <begin position="357"/>
        <end position="377"/>
    </location>
</feature>
<reference evidence="11" key="2">
    <citation type="submission" date="2020-04" db="EMBL/GenBank/DDBJ databases">
        <authorList>
            <consortium name="NCBI Genome Project"/>
        </authorList>
    </citation>
    <scope>NUCLEOTIDE SEQUENCE</scope>
    <source>
        <strain evidence="11">CBS 342.82</strain>
    </source>
</reference>
<dbReference type="Proteomes" id="UP000504637">
    <property type="component" value="Unplaced"/>
</dbReference>
<feature type="transmembrane region" description="Helical" evidence="8">
    <location>
        <begin position="324"/>
        <end position="345"/>
    </location>
</feature>
<feature type="transmembrane region" description="Helical" evidence="8">
    <location>
        <begin position="123"/>
        <end position="142"/>
    </location>
</feature>
<evidence type="ECO:0000256" key="8">
    <source>
        <dbReference type="SAM" id="Phobius"/>
    </source>
</evidence>
<gene>
    <name evidence="11" type="ORF">K489DRAFT_433074</name>
</gene>
<feature type="domain" description="Major facilitator superfamily (MFS) profile" evidence="9">
    <location>
        <begin position="58"/>
        <end position="552"/>
    </location>
</feature>
<comment type="subcellular location">
    <subcellularLocation>
        <location evidence="1">Membrane</location>
        <topology evidence="1">Multi-pass membrane protein</topology>
    </subcellularLocation>
</comment>
<dbReference type="Gene3D" id="1.20.1250.20">
    <property type="entry name" value="MFS general substrate transporter like domains"/>
    <property type="match status" value="2"/>
</dbReference>
<evidence type="ECO:0000256" key="2">
    <source>
        <dbReference type="ARBA" id="ARBA00007520"/>
    </source>
</evidence>
<feature type="transmembrane region" description="Helical" evidence="8">
    <location>
        <begin position="252"/>
        <end position="272"/>
    </location>
</feature>
<evidence type="ECO:0000259" key="9">
    <source>
        <dbReference type="PROSITE" id="PS50850"/>
    </source>
</evidence>
<keyword evidence="3" id="KW-0813">Transport</keyword>
<dbReference type="InterPro" id="IPR036259">
    <property type="entry name" value="MFS_trans_sf"/>
</dbReference>
<evidence type="ECO:0000256" key="3">
    <source>
        <dbReference type="ARBA" id="ARBA00022448"/>
    </source>
</evidence>
<feature type="transmembrane region" description="Helical" evidence="8">
    <location>
        <begin position="452"/>
        <end position="476"/>
    </location>
</feature>
<evidence type="ECO:0000256" key="6">
    <source>
        <dbReference type="ARBA" id="ARBA00023136"/>
    </source>
</evidence>
<name>A0A6J3M126_9PEZI</name>
<protein>
    <submittedName>
        <fullName evidence="11">MFS general substrate transporter</fullName>
    </submittedName>
</protein>
<organism evidence="11">
    <name type="scientific">Dissoconium aciculare CBS 342.82</name>
    <dbReference type="NCBI Taxonomy" id="1314786"/>
    <lineage>
        <taxon>Eukaryota</taxon>
        <taxon>Fungi</taxon>
        <taxon>Dikarya</taxon>
        <taxon>Ascomycota</taxon>
        <taxon>Pezizomycotina</taxon>
        <taxon>Dothideomycetes</taxon>
        <taxon>Dothideomycetidae</taxon>
        <taxon>Mycosphaerellales</taxon>
        <taxon>Dissoconiaceae</taxon>
        <taxon>Dissoconium</taxon>
    </lineage>
</organism>
<dbReference type="FunFam" id="1.20.1250.20:FF:000429">
    <property type="entry name" value="MFS drug efflux transporter, putative"/>
    <property type="match status" value="1"/>
</dbReference>
<comment type="similarity">
    <text evidence="2">Belongs to the major facilitator superfamily. TCR/Tet family.</text>
</comment>
<dbReference type="AlphaFoldDB" id="A0A6J3M126"/>
<dbReference type="PANTHER" id="PTHR23501">
    <property type="entry name" value="MAJOR FACILITATOR SUPERFAMILY"/>
    <property type="match status" value="1"/>
</dbReference>
<evidence type="ECO:0000256" key="4">
    <source>
        <dbReference type="ARBA" id="ARBA00022692"/>
    </source>
</evidence>
<evidence type="ECO:0000256" key="5">
    <source>
        <dbReference type="ARBA" id="ARBA00022989"/>
    </source>
</evidence>
<dbReference type="PANTHER" id="PTHR23501:SF12">
    <property type="entry name" value="MAJOR FACILITATOR SUPERFAMILY (MFS) PROFILE DOMAIN-CONTAINING PROTEIN-RELATED"/>
    <property type="match status" value="1"/>
</dbReference>
<feature type="transmembrane region" description="Helical" evidence="8">
    <location>
        <begin position="93"/>
        <end position="111"/>
    </location>
</feature>
<dbReference type="InterPro" id="IPR011701">
    <property type="entry name" value="MFS"/>
</dbReference>
<dbReference type="OrthoDB" id="10021397at2759"/>